<dbReference type="Proteomes" id="UP000324091">
    <property type="component" value="Chromosome 1"/>
</dbReference>
<reference evidence="1 2" key="1">
    <citation type="submission" date="2019-04" db="EMBL/GenBank/DDBJ databases">
        <title>Chromosome genome assembly for Takifugu flavidus.</title>
        <authorList>
            <person name="Xiao S."/>
        </authorList>
    </citation>
    <scope>NUCLEOTIDE SEQUENCE [LARGE SCALE GENOMIC DNA]</scope>
    <source>
        <strain evidence="1">HTHZ2018</strain>
        <tissue evidence="1">Muscle</tissue>
    </source>
</reference>
<evidence type="ECO:0000313" key="1">
    <source>
        <dbReference type="EMBL" id="TWW80737.1"/>
    </source>
</evidence>
<dbReference type="AlphaFoldDB" id="A0A5C6PQX0"/>
<name>A0A5C6PQX0_9TELE</name>
<comment type="caution">
    <text evidence="1">The sequence shown here is derived from an EMBL/GenBank/DDBJ whole genome shotgun (WGS) entry which is preliminary data.</text>
</comment>
<sequence length="124" mass="14115">MDGESEGGQYETDVMWSDKTPGIETGPEPDIAFCSSLCRLCSTSFWAFAFSWVKWWHLSLVISKRSPSSPQHSHTHGWKLGFGRIFSETQAQENHNMAVNEKSWTSTPLGVSSLMERELRLKIY</sequence>
<protein>
    <submittedName>
        <fullName evidence="1">Uncharacterized protein</fullName>
    </submittedName>
</protein>
<dbReference type="EMBL" id="RHFK02000001">
    <property type="protein sequence ID" value="TWW80737.1"/>
    <property type="molecule type" value="Genomic_DNA"/>
</dbReference>
<organism evidence="1 2">
    <name type="scientific">Takifugu flavidus</name>
    <name type="common">sansaifugu</name>
    <dbReference type="NCBI Taxonomy" id="433684"/>
    <lineage>
        <taxon>Eukaryota</taxon>
        <taxon>Metazoa</taxon>
        <taxon>Chordata</taxon>
        <taxon>Craniata</taxon>
        <taxon>Vertebrata</taxon>
        <taxon>Euteleostomi</taxon>
        <taxon>Actinopterygii</taxon>
        <taxon>Neopterygii</taxon>
        <taxon>Teleostei</taxon>
        <taxon>Neoteleostei</taxon>
        <taxon>Acanthomorphata</taxon>
        <taxon>Eupercaria</taxon>
        <taxon>Tetraodontiformes</taxon>
        <taxon>Tetradontoidea</taxon>
        <taxon>Tetraodontidae</taxon>
        <taxon>Takifugu</taxon>
    </lineage>
</organism>
<keyword evidence="2" id="KW-1185">Reference proteome</keyword>
<evidence type="ECO:0000313" key="2">
    <source>
        <dbReference type="Proteomes" id="UP000324091"/>
    </source>
</evidence>
<gene>
    <name evidence="1" type="ORF">D4764_01G0005520</name>
</gene>
<accession>A0A5C6PQX0</accession>
<proteinExistence type="predicted"/>